<organism evidence="9 10">
    <name type="scientific">Actimicrobium antarcticum</name>
    <dbReference type="NCBI Taxonomy" id="1051899"/>
    <lineage>
        <taxon>Bacteria</taxon>
        <taxon>Pseudomonadati</taxon>
        <taxon>Pseudomonadota</taxon>
        <taxon>Betaproteobacteria</taxon>
        <taxon>Burkholderiales</taxon>
        <taxon>Oxalobacteraceae</taxon>
        <taxon>Actimicrobium</taxon>
    </lineage>
</organism>
<evidence type="ECO:0000313" key="9">
    <source>
        <dbReference type="EMBL" id="GAA4031113.1"/>
    </source>
</evidence>
<dbReference type="PANTHER" id="PTHR18952">
    <property type="entry name" value="CARBONIC ANHYDRASE"/>
    <property type="match status" value="1"/>
</dbReference>
<dbReference type="InterPro" id="IPR023561">
    <property type="entry name" value="Carbonic_anhydrase_a-class"/>
</dbReference>
<keyword evidence="3" id="KW-0479">Metal-binding</keyword>
<proteinExistence type="inferred from homology"/>
<dbReference type="InterPro" id="IPR001148">
    <property type="entry name" value="CA_dom"/>
</dbReference>
<evidence type="ECO:0000259" key="8">
    <source>
        <dbReference type="PROSITE" id="PS51144"/>
    </source>
</evidence>
<dbReference type="PROSITE" id="PS51144">
    <property type="entry name" value="ALPHA_CA_2"/>
    <property type="match status" value="1"/>
</dbReference>
<gene>
    <name evidence="9" type="ORF">GCM10022212_32030</name>
</gene>
<feature type="signal peptide" evidence="7">
    <location>
        <begin position="1"/>
        <end position="19"/>
    </location>
</feature>
<dbReference type="SMART" id="SM01057">
    <property type="entry name" value="Carb_anhydrase"/>
    <property type="match status" value="1"/>
</dbReference>
<comment type="caution">
    <text evidence="9">The sequence shown here is derived from an EMBL/GenBank/DDBJ whole genome shotgun (WGS) entry which is preliminary data.</text>
</comment>
<feature type="chain" id="PRO_5046579280" description="carbonic anhydrase" evidence="7">
    <location>
        <begin position="20"/>
        <end position="352"/>
    </location>
</feature>
<evidence type="ECO:0000256" key="1">
    <source>
        <dbReference type="ARBA" id="ARBA00010718"/>
    </source>
</evidence>
<feature type="domain" description="Alpha-carbonic anhydrase" evidence="8">
    <location>
        <begin position="130"/>
        <end position="352"/>
    </location>
</feature>
<evidence type="ECO:0000256" key="6">
    <source>
        <dbReference type="ARBA" id="ARBA00048348"/>
    </source>
</evidence>
<keyword evidence="10" id="KW-1185">Reference proteome</keyword>
<dbReference type="SUPFAM" id="SSF51069">
    <property type="entry name" value="Carbonic anhydrase"/>
    <property type="match status" value="1"/>
</dbReference>
<evidence type="ECO:0000256" key="7">
    <source>
        <dbReference type="SAM" id="SignalP"/>
    </source>
</evidence>
<dbReference type="RefSeq" id="WP_344764793.1">
    <property type="nucleotide sequence ID" value="NZ_BAAAZE010000013.1"/>
</dbReference>
<dbReference type="InterPro" id="IPR041891">
    <property type="entry name" value="Alpha_CA_prokaryot-like"/>
</dbReference>
<evidence type="ECO:0000313" key="10">
    <source>
        <dbReference type="Proteomes" id="UP001501353"/>
    </source>
</evidence>
<sequence>MRNILVLLSCLVWSCHVFASEAAQPAAKPVTTEPTAKAGSVAAAIKEAGQPVKSTPSLLREPVLAGAEAARAREAAQREEELGVRLKASLARLERANNAARQAQPKRPVQARVQKTVVEPSVAAKDIATKNWDYEGEGGPLRWGRINPAWAKCESGNRQSPIDIRDGIRVDLEPIGIDYKPARFSVLDTGHTVQVNLGAGNTMTVSGRMYELVEFHFHRPSEERINGKGFPMVVHLVHKDVDGKLAIVAVMINDGAASDLVQMVWNNLPLEKNEATSPIALIDMNQLLPVRREYYTYMGSLSTPPCNEGVLWLVMKEPIQMSSQQIAIFARLYPMNARPIQIGGGRLIKESN</sequence>
<keyword evidence="4" id="KW-0862">Zinc</keyword>
<comment type="catalytic activity">
    <reaction evidence="6">
        <text>hydrogencarbonate + H(+) = CO2 + H2O</text>
        <dbReference type="Rhea" id="RHEA:10748"/>
        <dbReference type="ChEBI" id="CHEBI:15377"/>
        <dbReference type="ChEBI" id="CHEBI:15378"/>
        <dbReference type="ChEBI" id="CHEBI:16526"/>
        <dbReference type="ChEBI" id="CHEBI:17544"/>
        <dbReference type="EC" id="4.2.1.1"/>
    </reaction>
</comment>
<accession>A0ABP7TU92</accession>
<dbReference type="Pfam" id="PF00194">
    <property type="entry name" value="Carb_anhydrase"/>
    <property type="match status" value="1"/>
</dbReference>
<dbReference type="Proteomes" id="UP001501353">
    <property type="component" value="Unassembled WGS sequence"/>
</dbReference>
<dbReference type="EMBL" id="BAAAZE010000013">
    <property type="protein sequence ID" value="GAA4031113.1"/>
    <property type="molecule type" value="Genomic_DNA"/>
</dbReference>
<dbReference type="Gene3D" id="3.10.200.10">
    <property type="entry name" value="Alpha carbonic anhydrase"/>
    <property type="match status" value="1"/>
</dbReference>
<dbReference type="InterPro" id="IPR036398">
    <property type="entry name" value="CA_dom_sf"/>
</dbReference>
<evidence type="ECO:0000256" key="4">
    <source>
        <dbReference type="ARBA" id="ARBA00022833"/>
    </source>
</evidence>
<evidence type="ECO:0000256" key="3">
    <source>
        <dbReference type="ARBA" id="ARBA00022723"/>
    </source>
</evidence>
<keyword evidence="7" id="KW-0732">Signal</keyword>
<keyword evidence="5" id="KW-0456">Lyase</keyword>
<evidence type="ECO:0000256" key="5">
    <source>
        <dbReference type="ARBA" id="ARBA00023239"/>
    </source>
</evidence>
<dbReference type="PANTHER" id="PTHR18952:SF265">
    <property type="entry name" value="CARBONIC ANHYDRASE"/>
    <property type="match status" value="1"/>
</dbReference>
<reference evidence="10" key="1">
    <citation type="journal article" date="2019" name="Int. J. Syst. Evol. Microbiol.">
        <title>The Global Catalogue of Microorganisms (GCM) 10K type strain sequencing project: providing services to taxonomists for standard genome sequencing and annotation.</title>
        <authorList>
            <consortium name="The Broad Institute Genomics Platform"/>
            <consortium name="The Broad Institute Genome Sequencing Center for Infectious Disease"/>
            <person name="Wu L."/>
            <person name="Ma J."/>
        </authorList>
    </citation>
    <scope>NUCLEOTIDE SEQUENCE [LARGE SCALE GENOMIC DNA]</scope>
    <source>
        <strain evidence="10">JCM 16673</strain>
    </source>
</reference>
<dbReference type="CDD" id="cd03124">
    <property type="entry name" value="alpha_CA_prokaryotic_like"/>
    <property type="match status" value="1"/>
</dbReference>
<comment type="similarity">
    <text evidence="1">Belongs to the alpha-carbonic anhydrase family.</text>
</comment>
<evidence type="ECO:0000256" key="2">
    <source>
        <dbReference type="ARBA" id="ARBA00012925"/>
    </source>
</evidence>
<name>A0ABP7TU92_9BURK</name>
<protein>
    <recommendedName>
        <fullName evidence="2">carbonic anhydrase</fullName>
        <ecNumber evidence="2">4.2.1.1</ecNumber>
    </recommendedName>
</protein>
<dbReference type="EC" id="4.2.1.1" evidence="2"/>